<dbReference type="Pfam" id="PF13087">
    <property type="entry name" value="AAA_12"/>
    <property type="match status" value="1"/>
</dbReference>
<dbReference type="EMBL" id="KE163895">
    <property type="protein sequence ID" value="EPQ14275.1"/>
    <property type="molecule type" value="Genomic_DNA"/>
</dbReference>
<keyword evidence="34" id="KW-1185">Reference proteome</keyword>
<keyword evidence="18" id="KW-0408">Iron</keyword>
<dbReference type="PROSITE" id="PS50178">
    <property type="entry name" value="ZF_FYVE"/>
    <property type="match status" value="1"/>
</dbReference>
<keyword evidence="24" id="KW-0511">Multifunctional enzyme</keyword>
<name>S7NCV5_MYOBR</name>
<dbReference type="InterPro" id="IPR041677">
    <property type="entry name" value="DNA2/NAM7_AAA_11"/>
</dbReference>
<keyword evidence="17" id="KW-0067">ATP-binding</keyword>
<dbReference type="SUPFAM" id="SSF52540">
    <property type="entry name" value="P-loop containing nucleoside triphosphate hydrolases"/>
    <property type="match status" value="1"/>
</dbReference>
<dbReference type="GO" id="GO:0005737">
    <property type="term" value="C:cytoplasm"/>
    <property type="evidence" value="ECO:0007669"/>
    <property type="project" value="UniProtKB-ARBA"/>
</dbReference>
<evidence type="ECO:0000256" key="20">
    <source>
        <dbReference type="ARBA" id="ARBA00023054"/>
    </source>
</evidence>
<dbReference type="GO" id="GO:0006281">
    <property type="term" value="P:DNA repair"/>
    <property type="evidence" value="ECO:0007669"/>
    <property type="project" value="UniProtKB-KW"/>
</dbReference>
<dbReference type="InterPro" id="IPR013083">
    <property type="entry name" value="Znf_RING/FYVE/PHD"/>
</dbReference>
<evidence type="ECO:0000256" key="7">
    <source>
        <dbReference type="ARBA" id="ARBA00022705"/>
    </source>
</evidence>
<dbReference type="FunFam" id="3.40.50.300:FF:000915">
    <property type="entry name" value="DNA replication ATP-dependent helicase/nuclease DNA2"/>
    <property type="match status" value="1"/>
</dbReference>
<keyword evidence="22" id="KW-0234">DNA repair</keyword>
<keyword evidence="8" id="KW-0540">Nuclease</keyword>
<evidence type="ECO:0000256" key="9">
    <source>
        <dbReference type="ARBA" id="ARBA00022723"/>
    </source>
</evidence>
<dbReference type="eggNOG" id="KOG4381">
    <property type="taxonomic scope" value="Eukaryota"/>
</dbReference>
<evidence type="ECO:0000256" key="8">
    <source>
        <dbReference type="ARBA" id="ARBA00022722"/>
    </source>
</evidence>
<dbReference type="SUPFAM" id="SSF140741">
    <property type="entry name" value="RUN domain-like"/>
    <property type="match status" value="1"/>
</dbReference>
<dbReference type="GO" id="GO:0005524">
    <property type="term" value="F:ATP binding"/>
    <property type="evidence" value="ECO:0007669"/>
    <property type="project" value="UniProtKB-KW"/>
</dbReference>
<dbReference type="GO" id="GO:0005634">
    <property type="term" value="C:nucleus"/>
    <property type="evidence" value="ECO:0007669"/>
    <property type="project" value="UniProtKB-SubCell"/>
</dbReference>
<dbReference type="InterPro" id="IPR047332">
    <property type="entry name" value="RUN_RUFY2"/>
</dbReference>
<dbReference type="InterPro" id="IPR048459">
    <property type="entry name" value="DNA2_Rift"/>
</dbReference>
<dbReference type="EC" id="3.6.4.12" evidence="4"/>
<proteinExistence type="inferred from homology"/>
<dbReference type="GO" id="GO:0003677">
    <property type="term" value="F:DNA binding"/>
    <property type="evidence" value="ECO:0007669"/>
    <property type="project" value="UniProtKB-KW"/>
</dbReference>
<evidence type="ECO:0000256" key="11">
    <source>
        <dbReference type="ARBA" id="ARBA00022759"/>
    </source>
</evidence>
<dbReference type="PANTHER" id="PTHR45956:SF3">
    <property type="entry name" value="RUN AND FYVE DOMAIN-CONTAINING PROTEIN 2"/>
    <property type="match status" value="1"/>
</dbReference>
<evidence type="ECO:0000313" key="34">
    <source>
        <dbReference type="Proteomes" id="UP000052978"/>
    </source>
</evidence>
<dbReference type="InterPro" id="IPR017455">
    <property type="entry name" value="Znf_FYVE-rel"/>
</dbReference>
<evidence type="ECO:0000256" key="29">
    <source>
        <dbReference type="PROSITE-ProRule" id="PRU00091"/>
    </source>
</evidence>
<dbReference type="Gene3D" id="1.20.5.170">
    <property type="match status" value="1"/>
</dbReference>
<dbReference type="InterPro" id="IPR041679">
    <property type="entry name" value="DNA2/NAM7-like_C"/>
</dbReference>
<dbReference type="InterPro" id="IPR047333">
    <property type="entry name" value="FYVE_RUFY2"/>
</dbReference>
<sequence length="1404" mass="159642">MEQLGDLELLMEETFGEEAEPPAELFQKAEASSSKTVLIRGVDNRYLVLAVNVVQNEEGNHEKHLIITASQSLDCKELCILRNDWCSVPVEPGDIIHLEGDCTSDTWIIDEDFGYLILYPDMLISGTSVASSIRCLRRAVLSETFRGSDPATRQMLIGTVLHEVFQKAISDSFAPEKLQELAFQTVQEIRHLKEMYRLNLNQDEVKQEVEEYLPSFSKWAGDFMQKYTSTDFPQMQLSLPSDGSNNNAACNIEVIKSLDIEESIWSPRFGLKGKIDVTVELLKLRNQMAFSLSHRISKPATGKEKTELTPLPQIIEDQQTCKYCSQVGNCALYSREQSGNCIGNLIRTEHVKTLCDGQYLHNFQRKNGAMPVTNLMAGDRIILSGEERTLFALSRGYVKEITVTTVTCLLDSQKLRDLIIDFREPQFISYLSSILPHDAKDTVASILKGLNKPQRQAMKKVLLSKDYTLIVGMPGTGKTTTICTLVRILYACGFSVLLTSYTHSAVDNILLKLAKFKIGFLRLGQTQKVHPDIQKFTEEEICRSKSIKSLALLEELYNSHLIVATTCMGINHPIFSRKVFDFCIVDEASQISQPVCLGPLFFSRRFVLVGDHQQLPPLVLNREARALGMSESLFKRLERNKNAVVQLTVQYRMNSKIMSLSNKLTYEGKLECGSDKVASAVINLPNFKDVKLELEFYADYSENPWLIGAFEPNNPVCFLNTDQVPAPEQVEKSGVSNITEAKLIVFLTSIFIKAGCNPSDIGIIAPYRQQLKIINDLLAHSSVGMVEVNTVDKYQGRDKTTKDPTAVERANLLNMAKLSIKGLIESALSFGRTLDSDYPPLQQFFVVMEHCLKHGLKVRKSFLSYNKTIWGPLELVEKLYPEAEEIGASVRDLPGLKTPLGRARAWLRLALMQKKMADYLRCLIIQRDLLSEFYEYHALMMEEEGAVIVGLLVGLNVIDANLCVKGEDLDSQVGVIDFSMYLKNEDDIGNKERNVQIAAILDQKNYVEELNRQLNSTVSSLHSRVDSLEKSNTKLIEELAIAKNNIIKLQEENHQLRSENKLILMKTQQHLEVTKVDVETELQTYKHSRQGLDEMYSEARKQLRDESQLRQDVENELAVQVSMKHEIELAMKLLEKDIHEKQDTLIGLRQQLEEVKAINIEMYQKLQGSEDSLQEKNEIIARLEEKTNKITVAMRQLEQRLQQAEKAQLEAEDEDKKYLQECQSKSDSLQKQISQKEKQLTQLETDLKIEKEWRQTLQEDLQKEKDALSHLRNETQQIISLKKEFLNLQDENQQLKKIYHEKEQALQELGNKLSESKLKIEDIKEANKALQGLVWLKDKEATHCKLCEKEFSLSKRKHHCRNCGEIFCNACSDNELPLPSSPKPVRVCDSCHALLIQRCSSNLP</sequence>
<dbReference type="InterPro" id="IPR047335">
    <property type="entry name" value="RUFY1-3"/>
</dbReference>
<evidence type="ECO:0000256" key="30">
    <source>
        <dbReference type="SAM" id="Coils"/>
    </source>
</evidence>
<evidence type="ECO:0000256" key="22">
    <source>
        <dbReference type="ARBA" id="ARBA00023204"/>
    </source>
</evidence>
<feature type="coiled-coil region" evidence="30">
    <location>
        <begin position="1096"/>
        <end position="1326"/>
    </location>
</feature>
<dbReference type="PROSITE" id="PS50826">
    <property type="entry name" value="RUN"/>
    <property type="match status" value="1"/>
</dbReference>
<keyword evidence="9" id="KW-0479">Metal-binding</keyword>
<dbReference type="Gene3D" id="3.30.40.10">
    <property type="entry name" value="Zinc/RING finger domain, C3HC4 (zinc finger)"/>
    <property type="match status" value="1"/>
</dbReference>
<evidence type="ECO:0000259" key="32">
    <source>
        <dbReference type="PROSITE" id="PS50826"/>
    </source>
</evidence>
<evidence type="ECO:0000256" key="16">
    <source>
        <dbReference type="ARBA" id="ARBA00022833"/>
    </source>
</evidence>
<dbReference type="FunFam" id="3.40.50.300:FF:000721">
    <property type="entry name" value="DNA replication ATP-dependent helicase/nuclease DNA2"/>
    <property type="match status" value="1"/>
</dbReference>
<gene>
    <name evidence="33" type="ORF">D623_10018890</name>
</gene>
<dbReference type="InterPro" id="IPR047187">
    <property type="entry name" value="SF1_C_Upf1"/>
</dbReference>
<evidence type="ECO:0000256" key="3">
    <source>
        <dbReference type="ARBA" id="ARBA00007913"/>
    </source>
</evidence>
<dbReference type="Pfam" id="PF01363">
    <property type="entry name" value="FYVE"/>
    <property type="match status" value="1"/>
</dbReference>
<evidence type="ECO:0000256" key="10">
    <source>
        <dbReference type="ARBA" id="ARBA00022741"/>
    </source>
</evidence>
<keyword evidence="19" id="KW-0411">Iron-sulfur</keyword>
<feature type="coiled-coil region" evidence="30">
    <location>
        <begin position="1025"/>
        <end position="1059"/>
    </location>
</feature>
<dbReference type="InterPro" id="IPR027417">
    <property type="entry name" value="P-loop_NTPase"/>
</dbReference>
<dbReference type="GO" id="GO:0017116">
    <property type="term" value="F:single-stranded DNA helicase activity"/>
    <property type="evidence" value="ECO:0007669"/>
    <property type="project" value="InterPro"/>
</dbReference>
<dbReference type="InterPro" id="IPR014808">
    <property type="entry name" value="DNA_replication_fac_Dna2_N"/>
</dbReference>
<dbReference type="CDD" id="cd18041">
    <property type="entry name" value="DEXXQc_DNA2"/>
    <property type="match status" value="1"/>
</dbReference>
<dbReference type="PANTHER" id="PTHR45956">
    <property type="entry name" value="RUN AND FYVE DOMAIN-CONTAINING PROTEIN 2-LIKE PROTEIN"/>
    <property type="match status" value="1"/>
</dbReference>
<evidence type="ECO:0000256" key="24">
    <source>
        <dbReference type="ARBA" id="ARBA00023268"/>
    </source>
</evidence>
<dbReference type="SMART" id="SM00593">
    <property type="entry name" value="RUN"/>
    <property type="match status" value="1"/>
</dbReference>
<evidence type="ECO:0000256" key="19">
    <source>
        <dbReference type="ARBA" id="ARBA00023014"/>
    </source>
</evidence>
<dbReference type="GO" id="GO:0008270">
    <property type="term" value="F:zinc ion binding"/>
    <property type="evidence" value="ECO:0007669"/>
    <property type="project" value="UniProtKB-KW"/>
</dbReference>
<accession>S7NCV5</accession>
<dbReference type="GO" id="GO:0016787">
    <property type="term" value="F:hydrolase activity"/>
    <property type="evidence" value="ECO:0007669"/>
    <property type="project" value="UniProtKB-KW"/>
</dbReference>
<comment type="subunit">
    <text evidence="27">Interacts with BMX.</text>
</comment>
<dbReference type="InterPro" id="IPR000306">
    <property type="entry name" value="Znf_FYVE"/>
</dbReference>
<evidence type="ECO:0000256" key="25">
    <source>
        <dbReference type="ARBA" id="ARBA00032548"/>
    </source>
</evidence>
<dbReference type="Pfam" id="PF08696">
    <property type="entry name" value="Dna2"/>
    <property type="match status" value="1"/>
</dbReference>
<dbReference type="Gene3D" id="3.40.50.300">
    <property type="entry name" value="P-loop containing nucleotide triphosphate hydrolases"/>
    <property type="match status" value="2"/>
</dbReference>
<dbReference type="CDD" id="cd17695">
    <property type="entry name" value="RUN_RUFY2"/>
    <property type="match status" value="1"/>
</dbReference>
<evidence type="ECO:0000256" key="14">
    <source>
        <dbReference type="ARBA" id="ARBA00022801"/>
    </source>
</evidence>
<dbReference type="Pfam" id="PF02759">
    <property type="entry name" value="RUN"/>
    <property type="match status" value="1"/>
</dbReference>
<evidence type="ECO:0000256" key="6">
    <source>
        <dbReference type="ARBA" id="ARBA00022485"/>
    </source>
</evidence>
<evidence type="ECO:0000256" key="2">
    <source>
        <dbReference type="ARBA" id="ARBA00004123"/>
    </source>
</evidence>
<keyword evidence="12" id="KW-0227">DNA damage</keyword>
<dbReference type="InterPro" id="IPR026851">
    <property type="entry name" value="Dna2/JHS1_DEXXQ-box"/>
</dbReference>
<dbReference type="Pfam" id="PF21123">
    <property type="entry name" value="Dna2_Rift"/>
    <property type="match status" value="1"/>
</dbReference>
<evidence type="ECO:0000256" key="28">
    <source>
        <dbReference type="ARBA" id="ARBA00069101"/>
    </source>
</evidence>
<evidence type="ECO:0000259" key="31">
    <source>
        <dbReference type="PROSITE" id="PS50178"/>
    </source>
</evidence>
<keyword evidence="13 29" id="KW-0863">Zinc-finger</keyword>
<dbReference type="Pfam" id="PF13086">
    <property type="entry name" value="AAA_11"/>
    <property type="match status" value="2"/>
</dbReference>
<reference evidence="33 34" key="1">
    <citation type="journal article" date="2013" name="Nat. Commun.">
        <title>Genome analysis reveals insights into physiology and longevity of the Brandt's bat Myotis brandtii.</title>
        <authorList>
            <person name="Seim I."/>
            <person name="Fang X."/>
            <person name="Xiong Z."/>
            <person name="Lobanov A.V."/>
            <person name="Huang Z."/>
            <person name="Ma S."/>
            <person name="Feng Y."/>
            <person name="Turanov A.A."/>
            <person name="Zhu Y."/>
            <person name="Lenz T.L."/>
            <person name="Gerashchenko M.V."/>
            <person name="Fan D."/>
            <person name="Hee Yim S."/>
            <person name="Yao X."/>
            <person name="Jordan D."/>
            <person name="Xiong Y."/>
            <person name="Ma Y."/>
            <person name="Lyapunov A.N."/>
            <person name="Chen G."/>
            <person name="Kulakova O.I."/>
            <person name="Sun Y."/>
            <person name="Lee S.G."/>
            <person name="Bronson R.T."/>
            <person name="Moskalev A.A."/>
            <person name="Sunyaev S.R."/>
            <person name="Zhang G."/>
            <person name="Krogh A."/>
            <person name="Wang J."/>
            <person name="Gladyshev V.N."/>
        </authorList>
    </citation>
    <scope>NUCLEOTIDE SEQUENCE [LARGE SCALE GENOMIC DNA]</scope>
</reference>
<dbReference type="Proteomes" id="UP000052978">
    <property type="component" value="Unassembled WGS sequence"/>
</dbReference>
<feature type="domain" description="RUN" evidence="32">
    <location>
        <begin position="835"/>
        <end position="967"/>
    </location>
</feature>
<dbReference type="SUPFAM" id="SSF57903">
    <property type="entry name" value="FYVE/PHD zinc finger"/>
    <property type="match status" value="1"/>
</dbReference>
<comment type="subcellular location">
    <subcellularLocation>
        <location evidence="2">Nucleus</location>
    </subcellularLocation>
</comment>
<comment type="cofactor">
    <cofactor evidence="1">
        <name>[4Fe-4S] cluster</name>
        <dbReference type="ChEBI" id="CHEBI:49883"/>
    </cofactor>
</comment>
<evidence type="ECO:0000256" key="15">
    <source>
        <dbReference type="ARBA" id="ARBA00022806"/>
    </source>
</evidence>
<keyword evidence="7" id="KW-0235">DNA replication</keyword>
<dbReference type="CDD" id="cd18808">
    <property type="entry name" value="SF1_C_Upf1"/>
    <property type="match status" value="1"/>
</dbReference>
<keyword evidence="21" id="KW-0238">DNA-binding</keyword>
<evidence type="ECO:0000256" key="13">
    <source>
        <dbReference type="ARBA" id="ARBA00022771"/>
    </source>
</evidence>
<evidence type="ECO:0000256" key="17">
    <source>
        <dbReference type="ARBA" id="ARBA00022840"/>
    </source>
</evidence>
<keyword evidence="11" id="KW-0255">Endonuclease</keyword>
<keyword evidence="23" id="KW-0539">Nucleus</keyword>
<evidence type="ECO:0000256" key="1">
    <source>
        <dbReference type="ARBA" id="ARBA00001966"/>
    </source>
</evidence>
<dbReference type="InterPro" id="IPR037213">
    <property type="entry name" value="Run_dom_sf"/>
</dbReference>
<protein>
    <recommendedName>
        <fullName evidence="5">DNA replication ATP-dependent helicase/nuclease DNA2</fullName>
        <ecNumber evidence="4">3.6.4.12</ecNumber>
    </recommendedName>
    <alternativeName>
        <fullName evidence="25">DNA replication ATP-dependent helicase-like homolog</fullName>
    </alternativeName>
    <alternativeName>
        <fullName evidence="28">RUN and FYVE domain-containing protein 2</fullName>
    </alternativeName>
</protein>
<dbReference type="GO" id="GO:0051539">
    <property type="term" value="F:4 iron, 4 sulfur cluster binding"/>
    <property type="evidence" value="ECO:0007669"/>
    <property type="project" value="UniProtKB-KW"/>
</dbReference>
<comment type="similarity">
    <text evidence="3">Belongs to the DNA2/NAM7 helicase family.</text>
</comment>
<dbReference type="FunFam" id="1.20.5.170:FF:000030">
    <property type="entry name" value="RUN and FYVE domain-containing protein 2 isoform X1"/>
    <property type="match status" value="1"/>
</dbReference>
<dbReference type="GO" id="GO:0004519">
    <property type="term" value="F:endonuclease activity"/>
    <property type="evidence" value="ECO:0007669"/>
    <property type="project" value="UniProtKB-KW"/>
</dbReference>
<comment type="catalytic activity">
    <reaction evidence="26">
        <text>ATP + H2O = ADP + phosphate + H(+)</text>
        <dbReference type="Rhea" id="RHEA:13065"/>
        <dbReference type="ChEBI" id="CHEBI:15377"/>
        <dbReference type="ChEBI" id="CHEBI:15378"/>
        <dbReference type="ChEBI" id="CHEBI:30616"/>
        <dbReference type="ChEBI" id="CHEBI:43474"/>
        <dbReference type="ChEBI" id="CHEBI:456216"/>
        <dbReference type="EC" id="3.6.4.12"/>
    </reaction>
</comment>
<keyword evidence="20 30" id="KW-0175">Coiled coil</keyword>
<keyword evidence="15" id="KW-0347">Helicase</keyword>
<evidence type="ECO:0000256" key="26">
    <source>
        <dbReference type="ARBA" id="ARBA00047995"/>
    </source>
</evidence>
<dbReference type="Gene3D" id="1.20.58.900">
    <property type="match status" value="1"/>
</dbReference>
<keyword evidence="10" id="KW-0547">Nucleotide-binding</keyword>
<evidence type="ECO:0000256" key="12">
    <source>
        <dbReference type="ARBA" id="ARBA00022763"/>
    </source>
</evidence>
<evidence type="ECO:0000256" key="4">
    <source>
        <dbReference type="ARBA" id="ARBA00012551"/>
    </source>
</evidence>
<dbReference type="CDD" id="cd15759">
    <property type="entry name" value="FYVE_RUFY2"/>
    <property type="match status" value="1"/>
</dbReference>
<dbReference type="SMART" id="SM00064">
    <property type="entry name" value="FYVE"/>
    <property type="match status" value="1"/>
</dbReference>
<evidence type="ECO:0000256" key="23">
    <source>
        <dbReference type="ARBA" id="ARBA00023242"/>
    </source>
</evidence>
<dbReference type="FunFam" id="3.30.40.10:FF:000046">
    <property type="entry name" value="RUN and FYVE domain containing 2"/>
    <property type="match status" value="1"/>
</dbReference>
<keyword evidence="6" id="KW-0004">4Fe-4S</keyword>
<dbReference type="InterPro" id="IPR004012">
    <property type="entry name" value="Run_dom"/>
</dbReference>
<dbReference type="GO" id="GO:0006260">
    <property type="term" value="P:DNA replication"/>
    <property type="evidence" value="ECO:0007669"/>
    <property type="project" value="UniProtKB-KW"/>
</dbReference>
<evidence type="ECO:0000256" key="21">
    <source>
        <dbReference type="ARBA" id="ARBA00023125"/>
    </source>
</evidence>
<organism evidence="33 34">
    <name type="scientific">Myotis brandtii</name>
    <name type="common">Brandt's bat</name>
    <dbReference type="NCBI Taxonomy" id="109478"/>
    <lineage>
        <taxon>Eukaryota</taxon>
        <taxon>Metazoa</taxon>
        <taxon>Chordata</taxon>
        <taxon>Craniata</taxon>
        <taxon>Vertebrata</taxon>
        <taxon>Euteleostomi</taxon>
        <taxon>Mammalia</taxon>
        <taxon>Eutheria</taxon>
        <taxon>Laurasiatheria</taxon>
        <taxon>Chiroptera</taxon>
        <taxon>Yangochiroptera</taxon>
        <taxon>Vespertilionidae</taxon>
        <taxon>Myotis</taxon>
    </lineage>
</organism>
<keyword evidence="14" id="KW-0378">Hydrolase</keyword>
<dbReference type="InterPro" id="IPR011011">
    <property type="entry name" value="Znf_FYVE_PHD"/>
</dbReference>
<keyword evidence="16" id="KW-0862">Zinc</keyword>
<dbReference type="FunFam" id="1.20.58.900:FF:000001">
    <property type="entry name" value="RUN and FYVE domain containing 2"/>
    <property type="match status" value="1"/>
</dbReference>
<feature type="domain" description="FYVE-type" evidence="31">
    <location>
        <begin position="1338"/>
        <end position="1396"/>
    </location>
</feature>
<evidence type="ECO:0000256" key="18">
    <source>
        <dbReference type="ARBA" id="ARBA00023004"/>
    </source>
</evidence>
<evidence type="ECO:0000256" key="27">
    <source>
        <dbReference type="ARBA" id="ARBA00064218"/>
    </source>
</evidence>
<evidence type="ECO:0000256" key="5">
    <source>
        <dbReference type="ARBA" id="ARBA00021516"/>
    </source>
</evidence>
<evidence type="ECO:0000313" key="33">
    <source>
        <dbReference type="EMBL" id="EPQ14275.1"/>
    </source>
</evidence>